<gene>
    <name evidence="2" type="ORF">GMARGA_LOCUS23046</name>
</gene>
<keyword evidence="3" id="KW-1185">Reference proteome</keyword>
<dbReference type="EMBL" id="CAJVQB010022976">
    <property type="protein sequence ID" value="CAG8800788.1"/>
    <property type="molecule type" value="Genomic_DNA"/>
</dbReference>
<evidence type="ECO:0000313" key="2">
    <source>
        <dbReference type="EMBL" id="CAG8800788.1"/>
    </source>
</evidence>
<organism evidence="2 3">
    <name type="scientific">Gigaspora margarita</name>
    <dbReference type="NCBI Taxonomy" id="4874"/>
    <lineage>
        <taxon>Eukaryota</taxon>
        <taxon>Fungi</taxon>
        <taxon>Fungi incertae sedis</taxon>
        <taxon>Mucoromycota</taxon>
        <taxon>Glomeromycotina</taxon>
        <taxon>Glomeromycetes</taxon>
        <taxon>Diversisporales</taxon>
        <taxon>Gigasporaceae</taxon>
        <taxon>Gigaspora</taxon>
    </lineage>
</organism>
<protein>
    <submittedName>
        <fullName evidence="2">25382_t:CDS:1</fullName>
    </submittedName>
</protein>
<keyword evidence="1" id="KW-0175">Coiled coil</keyword>
<dbReference type="Proteomes" id="UP000789901">
    <property type="component" value="Unassembled WGS sequence"/>
</dbReference>
<evidence type="ECO:0000313" key="3">
    <source>
        <dbReference type="Proteomes" id="UP000789901"/>
    </source>
</evidence>
<proteinExistence type="predicted"/>
<feature type="coiled-coil region" evidence="1">
    <location>
        <begin position="74"/>
        <end position="101"/>
    </location>
</feature>
<accession>A0ABN7VV31</accession>
<evidence type="ECO:0000256" key="1">
    <source>
        <dbReference type="SAM" id="Coils"/>
    </source>
</evidence>
<reference evidence="2 3" key="1">
    <citation type="submission" date="2021-06" db="EMBL/GenBank/DDBJ databases">
        <authorList>
            <person name="Kallberg Y."/>
            <person name="Tangrot J."/>
            <person name="Rosling A."/>
        </authorList>
    </citation>
    <scope>NUCLEOTIDE SEQUENCE [LARGE SCALE GENOMIC DNA]</scope>
    <source>
        <strain evidence="2 3">120-4 pot B 10/14</strain>
    </source>
</reference>
<name>A0ABN7VV31_GIGMA</name>
<sequence>MKLYQQLQQTQLIKQIEGYIRILHNQKHNIPKESKFIFEEKIKWFNKLKEITRALNENDLSIFQSIHLDFNYAKKKLCEEVEDLRKELEIVKNKLNKHEQANNTDSVWNSNSMRMSLIKRINILVY</sequence>
<comment type="caution">
    <text evidence="2">The sequence shown here is derived from an EMBL/GenBank/DDBJ whole genome shotgun (WGS) entry which is preliminary data.</text>
</comment>